<reference evidence="6" key="1">
    <citation type="submission" date="2017-10" db="EMBL/GenBank/DDBJ databases">
        <title>Rapid genome shrinkage in a self-fertile nematode reveals novel sperm competition proteins.</title>
        <authorList>
            <person name="Yin D."/>
            <person name="Schwarz E.M."/>
            <person name="Thomas C.G."/>
            <person name="Felde R.L."/>
            <person name="Korf I.F."/>
            <person name="Cutter A.D."/>
            <person name="Schartner C.M."/>
            <person name="Ralston E.J."/>
            <person name="Meyer B.J."/>
            <person name="Haag E.S."/>
        </authorList>
    </citation>
    <scope>NUCLEOTIDE SEQUENCE [LARGE SCALE GENOMIC DNA]</scope>
    <source>
        <strain evidence="6">JU1422</strain>
    </source>
</reference>
<feature type="signal peptide" evidence="3">
    <location>
        <begin position="1"/>
        <end position="19"/>
    </location>
</feature>
<dbReference type="STRING" id="1611254.A0A2G5T2H5"/>
<evidence type="ECO:0000313" key="5">
    <source>
        <dbReference type="EMBL" id="PIC21605.1"/>
    </source>
</evidence>
<feature type="chain" id="PRO_5013599683" description="DUF3456 domain-containing protein" evidence="3">
    <location>
        <begin position="20"/>
        <end position="195"/>
    </location>
</feature>
<comment type="caution">
    <text evidence="5">The sequence shown here is derived from an EMBL/GenBank/DDBJ whole genome shotgun (WGS) entry which is preliminary data.</text>
</comment>
<accession>A0A2G5T2H5</accession>
<dbReference type="EMBL" id="PDUG01000006">
    <property type="protein sequence ID" value="PIC21605.1"/>
    <property type="molecule type" value="Genomic_DNA"/>
</dbReference>
<name>A0A2G5T2H5_9PELO</name>
<keyword evidence="2 3" id="KW-0732">Signal</keyword>
<gene>
    <name evidence="5" type="primary">Cni-C11H1.7</name>
    <name evidence="5" type="synonym">Cnig_chr_X.g26379</name>
    <name evidence="5" type="ORF">B9Z55_026379</name>
</gene>
<dbReference type="InterPro" id="IPR021852">
    <property type="entry name" value="DUF3456"/>
</dbReference>
<sequence>MKLFLAVFVFLASAFVVKSETDYGFMPTKCEICALVSIEFEQQSAKVHNSYENTFFVSQIVLMSILFQRLTSEFADLTEKICEGFNEFKIHKEKSGLERFSRAPSKTMETLKEMRNKGVKVELGMPYEMWDQPPAEIIALRQGCESILEDYEDLIEEWFLQKLHLKHLLNQLCSQNYIKRGDRSCYADIVEEKEL</sequence>
<dbReference type="PANTHER" id="PTHR15382">
    <property type="entry name" value="CTG4A-RELATED"/>
    <property type="match status" value="1"/>
</dbReference>
<dbReference type="Proteomes" id="UP000230233">
    <property type="component" value="Chromosome X"/>
</dbReference>
<dbReference type="OrthoDB" id="10257739at2759"/>
<evidence type="ECO:0000259" key="4">
    <source>
        <dbReference type="Pfam" id="PF11938"/>
    </source>
</evidence>
<evidence type="ECO:0000256" key="2">
    <source>
        <dbReference type="ARBA" id="ARBA00022729"/>
    </source>
</evidence>
<organism evidence="5 6">
    <name type="scientific">Caenorhabditis nigoni</name>
    <dbReference type="NCBI Taxonomy" id="1611254"/>
    <lineage>
        <taxon>Eukaryota</taxon>
        <taxon>Metazoa</taxon>
        <taxon>Ecdysozoa</taxon>
        <taxon>Nematoda</taxon>
        <taxon>Chromadorea</taxon>
        <taxon>Rhabditida</taxon>
        <taxon>Rhabditina</taxon>
        <taxon>Rhabditomorpha</taxon>
        <taxon>Rhabditoidea</taxon>
        <taxon>Rhabditidae</taxon>
        <taxon>Peloderinae</taxon>
        <taxon>Caenorhabditis</taxon>
    </lineage>
</organism>
<evidence type="ECO:0000256" key="1">
    <source>
        <dbReference type="ARBA" id="ARBA00007285"/>
    </source>
</evidence>
<protein>
    <recommendedName>
        <fullName evidence="4">DUF3456 domain-containing protein</fullName>
    </recommendedName>
</protein>
<evidence type="ECO:0000256" key="3">
    <source>
        <dbReference type="SAM" id="SignalP"/>
    </source>
</evidence>
<dbReference type="PANTHER" id="PTHR15382:SF8">
    <property type="entry name" value="CANOPY B"/>
    <property type="match status" value="1"/>
</dbReference>
<feature type="domain" description="DUF3456" evidence="4">
    <location>
        <begin position="29"/>
        <end position="176"/>
    </location>
</feature>
<proteinExistence type="inferred from homology"/>
<comment type="similarity">
    <text evidence="1">Belongs to the canopy family.</text>
</comment>
<evidence type="ECO:0000313" key="6">
    <source>
        <dbReference type="Proteomes" id="UP000230233"/>
    </source>
</evidence>
<dbReference type="Pfam" id="PF11938">
    <property type="entry name" value="DUF3456"/>
    <property type="match status" value="1"/>
</dbReference>
<dbReference type="AlphaFoldDB" id="A0A2G5T2H5"/>
<keyword evidence="6" id="KW-1185">Reference proteome</keyword>